<feature type="compositionally biased region" description="Basic and acidic residues" evidence="1">
    <location>
        <begin position="83"/>
        <end position="96"/>
    </location>
</feature>
<dbReference type="InterPro" id="IPR010982">
    <property type="entry name" value="Lambda_DNA-bd_dom_sf"/>
</dbReference>
<evidence type="ECO:0000313" key="4">
    <source>
        <dbReference type="Proteomes" id="UP000610558"/>
    </source>
</evidence>
<dbReference type="Proteomes" id="UP000610558">
    <property type="component" value="Unassembled WGS sequence"/>
</dbReference>
<feature type="region of interest" description="Disordered" evidence="1">
    <location>
        <begin position="83"/>
        <end position="109"/>
    </location>
</feature>
<dbReference type="Pfam" id="PF01381">
    <property type="entry name" value="HTH_3"/>
    <property type="match status" value="1"/>
</dbReference>
<gene>
    <name evidence="3" type="ORF">IB286_14515</name>
</gene>
<feature type="domain" description="HTH cro/C1-type" evidence="2">
    <location>
        <begin position="14"/>
        <end position="65"/>
    </location>
</feature>
<dbReference type="PROSITE" id="PS50943">
    <property type="entry name" value="HTH_CROC1"/>
    <property type="match status" value="1"/>
</dbReference>
<dbReference type="InterPro" id="IPR001387">
    <property type="entry name" value="Cro/C1-type_HTH"/>
</dbReference>
<protein>
    <submittedName>
        <fullName evidence="3">Helix-turn-helix transcriptional regulator</fullName>
    </submittedName>
</protein>
<comment type="caution">
    <text evidence="3">The sequence shown here is derived from an EMBL/GenBank/DDBJ whole genome shotgun (WGS) entry which is preliminary data.</text>
</comment>
<dbReference type="EMBL" id="JACXLD010000015">
    <property type="protein sequence ID" value="MBD2860211.1"/>
    <property type="molecule type" value="Genomic_DNA"/>
</dbReference>
<proteinExistence type="predicted"/>
<sequence>MSDEAIAAEIGQRIEQRRLEANISQQSIANALGITPKTYRNTISGKGAFSNIIGILRALDSLDLIENFVPKKPFSPIELMKMEGNKRKRARERDNQKAGLKPSSEDANW</sequence>
<dbReference type="AlphaFoldDB" id="A0A927C5N2"/>
<accession>A0A927C5N2</accession>
<evidence type="ECO:0000259" key="2">
    <source>
        <dbReference type="PROSITE" id="PS50943"/>
    </source>
</evidence>
<organism evidence="3 4">
    <name type="scientific">Spongiibacter pelagi</name>
    <dbReference type="NCBI Taxonomy" id="2760804"/>
    <lineage>
        <taxon>Bacteria</taxon>
        <taxon>Pseudomonadati</taxon>
        <taxon>Pseudomonadota</taxon>
        <taxon>Gammaproteobacteria</taxon>
        <taxon>Cellvibrionales</taxon>
        <taxon>Spongiibacteraceae</taxon>
        <taxon>Spongiibacter</taxon>
    </lineage>
</organism>
<dbReference type="GO" id="GO:0003677">
    <property type="term" value="F:DNA binding"/>
    <property type="evidence" value="ECO:0007669"/>
    <property type="project" value="InterPro"/>
</dbReference>
<evidence type="ECO:0000313" key="3">
    <source>
        <dbReference type="EMBL" id="MBD2860211.1"/>
    </source>
</evidence>
<dbReference type="CDD" id="cd00093">
    <property type="entry name" value="HTH_XRE"/>
    <property type="match status" value="1"/>
</dbReference>
<dbReference type="RefSeq" id="WP_190766788.1">
    <property type="nucleotide sequence ID" value="NZ_JACXLD010000015.1"/>
</dbReference>
<dbReference type="Gene3D" id="1.10.260.40">
    <property type="entry name" value="lambda repressor-like DNA-binding domains"/>
    <property type="match status" value="1"/>
</dbReference>
<name>A0A927C5N2_9GAMM</name>
<evidence type="ECO:0000256" key="1">
    <source>
        <dbReference type="SAM" id="MobiDB-lite"/>
    </source>
</evidence>
<reference evidence="3" key="1">
    <citation type="submission" date="2020-09" db="EMBL/GenBank/DDBJ databases">
        <authorList>
            <person name="Yoon J.-W."/>
        </authorList>
    </citation>
    <scope>NUCLEOTIDE SEQUENCE</scope>
    <source>
        <strain evidence="3">KMU-158</strain>
    </source>
</reference>
<keyword evidence="4" id="KW-1185">Reference proteome</keyword>
<dbReference type="SUPFAM" id="SSF47413">
    <property type="entry name" value="lambda repressor-like DNA-binding domains"/>
    <property type="match status" value="1"/>
</dbReference>